<feature type="region of interest" description="Disordered" evidence="1">
    <location>
        <begin position="73"/>
        <end position="93"/>
    </location>
</feature>
<dbReference type="PANTHER" id="PTHR28272">
    <property type="entry name" value="RIBONUCLEASES P/MRP PROTEIN SUBUNIT POP3"/>
    <property type="match status" value="1"/>
</dbReference>
<evidence type="ECO:0000256" key="1">
    <source>
        <dbReference type="SAM" id="MobiDB-lite"/>
    </source>
</evidence>
<sequence length="326" mass="35576">MADKLVRTHTNQSNRAKAKDALERKVVFRSVLDNPFRVQWPSIPINIQNAILARFIDMVQGVSEYHVEREIRSRKRKSSRAATTTRATKRPRWAHKPRVVDGIVAGSAPLEQSQTADSVTADGEHDVVKPRPDVLNHLTFGINEVTKLLEKTSRSYSRTTVSASSTQEPPSDDRPRIILVCRGDVSPPALLQHIPHVVAACNTRGMGKGTDGIHLVTLSKGAEASLAEAVGLRRISVVAVHVDAPSISELTSLLENIPPPTASWLAAPMDTTVSLIPTHIKQLRTTAPKDMKAAKEQRSRGRAAAKLRKKERIKGSQKAGVPAAEA</sequence>
<dbReference type="Proteomes" id="UP000814176">
    <property type="component" value="Unassembled WGS sequence"/>
</dbReference>
<dbReference type="Gene3D" id="3.30.1330.30">
    <property type="match status" value="1"/>
</dbReference>
<feature type="compositionally biased region" description="Basic and acidic residues" evidence="1">
    <location>
        <begin position="287"/>
        <end position="299"/>
    </location>
</feature>
<name>A0ABQ8KHZ7_9APHY</name>
<organism evidence="2 3">
    <name type="scientific">Rhodofomes roseus</name>
    <dbReference type="NCBI Taxonomy" id="34475"/>
    <lineage>
        <taxon>Eukaryota</taxon>
        <taxon>Fungi</taxon>
        <taxon>Dikarya</taxon>
        <taxon>Basidiomycota</taxon>
        <taxon>Agaricomycotina</taxon>
        <taxon>Agaricomycetes</taxon>
        <taxon>Polyporales</taxon>
        <taxon>Rhodofomes</taxon>
    </lineage>
</organism>
<keyword evidence="3" id="KW-1185">Reference proteome</keyword>
<dbReference type="PANTHER" id="PTHR28272:SF1">
    <property type="entry name" value="RIBONUCLEASES P_MRP PROTEIN SUBUNIT POP3"/>
    <property type="match status" value="1"/>
</dbReference>
<dbReference type="GeneID" id="72004332"/>
<feature type="region of interest" description="Disordered" evidence="1">
    <location>
        <begin position="153"/>
        <end position="174"/>
    </location>
</feature>
<feature type="compositionally biased region" description="Polar residues" evidence="1">
    <location>
        <begin position="154"/>
        <end position="169"/>
    </location>
</feature>
<dbReference type="InterPro" id="IPR029064">
    <property type="entry name" value="Ribosomal_eL30-like_sf"/>
</dbReference>
<protein>
    <submittedName>
        <fullName evidence="2">Uncharacterized protein</fullName>
    </submittedName>
</protein>
<accession>A0ABQ8KHZ7</accession>
<feature type="compositionally biased region" description="Basic residues" evidence="1">
    <location>
        <begin position="300"/>
        <end position="312"/>
    </location>
</feature>
<proteinExistence type="predicted"/>
<comment type="caution">
    <text evidence="2">The sequence shown here is derived from an EMBL/GenBank/DDBJ whole genome shotgun (WGS) entry which is preliminary data.</text>
</comment>
<dbReference type="EMBL" id="JADCUA010000009">
    <property type="protein sequence ID" value="KAH9837012.1"/>
    <property type="molecule type" value="Genomic_DNA"/>
</dbReference>
<gene>
    <name evidence="2" type="ORF">C8Q71DRAFT_756488</name>
</gene>
<dbReference type="RefSeq" id="XP_047779181.1">
    <property type="nucleotide sequence ID" value="XM_047923600.1"/>
</dbReference>
<evidence type="ECO:0000313" key="2">
    <source>
        <dbReference type="EMBL" id="KAH9837012.1"/>
    </source>
</evidence>
<evidence type="ECO:0000313" key="3">
    <source>
        <dbReference type="Proteomes" id="UP000814176"/>
    </source>
</evidence>
<dbReference type="InterPro" id="IPR013241">
    <property type="entry name" value="RNase_P_Pop3"/>
</dbReference>
<reference evidence="2 3" key="1">
    <citation type="journal article" date="2021" name="Environ. Microbiol.">
        <title>Gene family expansions and transcriptome signatures uncover fungal adaptations to wood decay.</title>
        <authorList>
            <person name="Hage H."/>
            <person name="Miyauchi S."/>
            <person name="Viragh M."/>
            <person name="Drula E."/>
            <person name="Min B."/>
            <person name="Chaduli D."/>
            <person name="Navarro D."/>
            <person name="Favel A."/>
            <person name="Norest M."/>
            <person name="Lesage-Meessen L."/>
            <person name="Balint B."/>
            <person name="Merenyi Z."/>
            <person name="de Eugenio L."/>
            <person name="Morin E."/>
            <person name="Martinez A.T."/>
            <person name="Baldrian P."/>
            <person name="Stursova M."/>
            <person name="Martinez M.J."/>
            <person name="Novotny C."/>
            <person name="Magnuson J.K."/>
            <person name="Spatafora J.W."/>
            <person name="Maurice S."/>
            <person name="Pangilinan J."/>
            <person name="Andreopoulos W."/>
            <person name="LaButti K."/>
            <person name="Hundley H."/>
            <person name="Na H."/>
            <person name="Kuo A."/>
            <person name="Barry K."/>
            <person name="Lipzen A."/>
            <person name="Henrissat B."/>
            <person name="Riley R."/>
            <person name="Ahrendt S."/>
            <person name="Nagy L.G."/>
            <person name="Grigoriev I.V."/>
            <person name="Martin F."/>
            <person name="Rosso M.N."/>
        </authorList>
    </citation>
    <scope>NUCLEOTIDE SEQUENCE [LARGE SCALE GENOMIC DNA]</scope>
    <source>
        <strain evidence="2 3">CIRM-BRFM 1785</strain>
    </source>
</reference>
<dbReference type="Pfam" id="PF08228">
    <property type="entry name" value="RNase_P_pop3"/>
    <property type="match status" value="1"/>
</dbReference>
<feature type="region of interest" description="Disordered" evidence="1">
    <location>
        <begin position="287"/>
        <end position="326"/>
    </location>
</feature>